<organism evidence="17 18">
    <name type="scientific">Nocardiopsis kunsanensis</name>
    <dbReference type="NCBI Taxonomy" id="141693"/>
    <lineage>
        <taxon>Bacteria</taxon>
        <taxon>Bacillati</taxon>
        <taxon>Actinomycetota</taxon>
        <taxon>Actinomycetes</taxon>
        <taxon>Streptosporangiales</taxon>
        <taxon>Nocardiopsidaceae</taxon>
        <taxon>Nocardiopsis</taxon>
    </lineage>
</organism>
<dbReference type="PANTHER" id="PTHR42802">
    <property type="entry name" value="MONOOXYGENASE"/>
    <property type="match status" value="1"/>
</dbReference>
<evidence type="ECO:0000256" key="6">
    <source>
        <dbReference type="ARBA" id="ARBA00022630"/>
    </source>
</evidence>
<proteinExistence type="inferred from homology"/>
<comment type="pathway">
    <text evidence="2">Siderophore biosynthesis.</text>
</comment>
<comment type="catalytic activity">
    <reaction evidence="15">
        <text>L-lysine + NADPH + O2 = N(6)-hydroxy-L-lysine + NADP(+) + H2O</text>
        <dbReference type="Rhea" id="RHEA:23228"/>
        <dbReference type="ChEBI" id="CHEBI:15377"/>
        <dbReference type="ChEBI" id="CHEBI:15379"/>
        <dbReference type="ChEBI" id="CHEBI:32551"/>
        <dbReference type="ChEBI" id="CHEBI:57783"/>
        <dbReference type="ChEBI" id="CHEBI:57820"/>
        <dbReference type="ChEBI" id="CHEBI:58349"/>
        <dbReference type="EC" id="1.14.13.59"/>
    </reaction>
</comment>
<comment type="similarity">
    <text evidence="3">Belongs to the lysine N(6)-hydroxylase/L-ornithine N(5)-oxygenase family.</text>
</comment>
<evidence type="ECO:0000256" key="13">
    <source>
        <dbReference type="ARBA" id="ARBA00032493"/>
    </source>
</evidence>
<evidence type="ECO:0000256" key="7">
    <source>
        <dbReference type="ARBA" id="ARBA00022827"/>
    </source>
</evidence>
<dbReference type="SUPFAM" id="SSF51905">
    <property type="entry name" value="FAD/NAD(P)-binding domain"/>
    <property type="match status" value="2"/>
</dbReference>
<evidence type="ECO:0000256" key="12">
    <source>
        <dbReference type="ARBA" id="ARBA00031158"/>
    </source>
</evidence>
<evidence type="ECO:0000256" key="3">
    <source>
        <dbReference type="ARBA" id="ARBA00007588"/>
    </source>
</evidence>
<reference evidence="17 18" key="1">
    <citation type="journal article" date="2014" name="Int. J. Syst. Evol. Microbiol.">
        <title>Complete genome sequence of Corynebacterium casei LMG S-19264T (=DSM 44701T), isolated from a smear-ripened cheese.</title>
        <authorList>
            <consortium name="US DOE Joint Genome Institute (JGI-PGF)"/>
            <person name="Walter F."/>
            <person name="Albersmeier A."/>
            <person name="Kalinowski J."/>
            <person name="Ruckert C."/>
        </authorList>
    </citation>
    <scope>NUCLEOTIDE SEQUENCE [LARGE SCALE GENOMIC DNA]</scope>
    <source>
        <strain evidence="17 18">KCTC 19473</strain>
    </source>
</reference>
<dbReference type="EMBL" id="BMXL01000028">
    <property type="protein sequence ID" value="GHD33859.1"/>
    <property type="molecule type" value="Genomic_DNA"/>
</dbReference>
<dbReference type="PANTHER" id="PTHR42802:SF1">
    <property type="entry name" value="L-ORNITHINE N(5)-MONOOXYGENASE"/>
    <property type="match status" value="1"/>
</dbReference>
<comment type="caution">
    <text evidence="17">The sequence shown here is derived from an EMBL/GenBank/DDBJ whole genome shotgun (WGS) entry which is preliminary data.</text>
</comment>
<evidence type="ECO:0000313" key="17">
    <source>
        <dbReference type="EMBL" id="GHD33859.1"/>
    </source>
</evidence>
<evidence type="ECO:0000313" key="18">
    <source>
        <dbReference type="Proteomes" id="UP000654947"/>
    </source>
</evidence>
<dbReference type="GO" id="GO:0047091">
    <property type="term" value="F:L-lysine 6-monooxygenase (NADPH) activity"/>
    <property type="evidence" value="ECO:0007669"/>
    <property type="project" value="UniProtKB-EC"/>
</dbReference>
<feature type="compositionally biased region" description="Basic and acidic residues" evidence="16">
    <location>
        <begin position="473"/>
        <end position="482"/>
    </location>
</feature>
<evidence type="ECO:0000256" key="14">
    <source>
        <dbReference type="ARBA" id="ARBA00032738"/>
    </source>
</evidence>
<keyword evidence="6" id="KW-0285">Flavoprotein</keyword>
<dbReference type="AlphaFoldDB" id="A0A919CL49"/>
<evidence type="ECO:0000256" key="16">
    <source>
        <dbReference type="SAM" id="MobiDB-lite"/>
    </source>
</evidence>
<evidence type="ECO:0000256" key="1">
    <source>
        <dbReference type="ARBA" id="ARBA00001974"/>
    </source>
</evidence>
<comment type="cofactor">
    <cofactor evidence="1">
        <name>FAD</name>
        <dbReference type="ChEBI" id="CHEBI:57692"/>
    </cofactor>
</comment>
<evidence type="ECO:0000256" key="4">
    <source>
        <dbReference type="ARBA" id="ARBA00013076"/>
    </source>
</evidence>
<name>A0A919CL49_9ACTN</name>
<keyword evidence="8" id="KW-0521">NADP</keyword>
<evidence type="ECO:0000256" key="5">
    <source>
        <dbReference type="ARBA" id="ARBA00016406"/>
    </source>
</evidence>
<evidence type="ECO:0000256" key="2">
    <source>
        <dbReference type="ARBA" id="ARBA00004924"/>
    </source>
</evidence>
<evidence type="ECO:0000256" key="8">
    <source>
        <dbReference type="ARBA" id="ARBA00022857"/>
    </source>
</evidence>
<evidence type="ECO:0000256" key="9">
    <source>
        <dbReference type="ARBA" id="ARBA00023002"/>
    </source>
</evidence>
<dbReference type="Pfam" id="PF13434">
    <property type="entry name" value="Lys_Orn_oxgnase"/>
    <property type="match status" value="1"/>
</dbReference>
<protein>
    <recommendedName>
        <fullName evidence="5">L-lysine N6-monooxygenase MbtG</fullName>
        <ecNumber evidence="4">1.14.13.59</ecNumber>
    </recommendedName>
    <alternativeName>
        <fullName evidence="14">Lysine 6-N-hydroxylase</fullName>
    </alternativeName>
    <alternativeName>
        <fullName evidence="13">Lysine N6-hydroxylase</fullName>
    </alternativeName>
    <alternativeName>
        <fullName evidence="11">Lysine-N-oxygenase</fullName>
    </alternativeName>
    <alternativeName>
        <fullName evidence="12">Mycobactin synthase protein G</fullName>
    </alternativeName>
</protein>
<dbReference type="InterPro" id="IPR025700">
    <property type="entry name" value="Lys/Orn_oxygenase"/>
</dbReference>
<dbReference type="EC" id="1.14.13.59" evidence="4"/>
<dbReference type="InterPro" id="IPR036188">
    <property type="entry name" value="FAD/NAD-bd_sf"/>
</dbReference>
<evidence type="ECO:0000256" key="15">
    <source>
        <dbReference type="ARBA" id="ARBA00048407"/>
    </source>
</evidence>
<evidence type="ECO:0000256" key="11">
    <source>
        <dbReference type="ARBA" id="ARBA00029939"/>
    </source>
</evidence>
<accession>A0A919CL49</accession>
<dbReference type="RefSeq" id="WP_026115804.1">
    <property type="nucleotide sequence ID" value="NZ_BMXL01000028.1"/>
</dbReference>
<gene>
    <name evidence="17" type="ORF">GCM10007147_39020</name>
</gene>
<keyword evidence="10 17" id="KW-0503">Monooxygenase</keyword>
<keyword evidence="18" id="KW-1185">Reference proteome</keyword>
<feature type="region of interest" description="Disordered" evidence="16">
    <location>
        <begin position="456"/>
        <end position="482"/>
    </location>
</feature>
<sequence length="482" mass="53529">MNDSPTAPAAGTSDGPPRVYDFVAIGVGPFNLGLAALSEPVAELDGLFLDQGPEFDWHSGMMLEDAELQTPFMSDLVTLADPTSPFSFLNYLKESGRLYPFYIRERFYPLRAEFNDYCRWVTRRLGDRVRFGHRVESVEFDEERALYLVRSTETATGHARVDQARRLVLGTGTPPYVPGPCRDLPGDAVHSSGYLYAKHELQKKDSITVVGSGQSAAEVFHDLLHEADTHGYRLNWVTRSPRFFPLEYTKLTLEMTSPEYADHFHSLPEGKREELVASQKNLYKGIDSDLINAIYDLLYLKARTGVPKVRLMANTEVTGVRQDERGAYRMELRNTDQGRGFALHTHGLVLATGYRYQVPDFLGPITDRLAWEGPGRFAVRRDYRVDRAAHEGGAADEGNGAVYVQNAELHTHGFVSPDLGMGAYRNSCILRGMLGREPYAVERSIAFQEFGAPGGTAAGTGDGDDLVPLPATDDTHLEVSGR</sequence>
<dbReference type="Gene3D" id="3.50.50.60">
    <property type="entry name" value="FAD/NAD(P)-binding domain"/>
    <property type="match status" value="1"/>
</dbReference>
<dbReference type="Proteomes" id="UP000654947">
    <property type="component" value="Unassembled WGS sequence"/>
</dbReference>
<evidence type="ECO:0000256" key="10">
    <source>
        <dbReference type="ARBA" id="ARBA00023033"/>
    </source>
</evidence>
<keyword evidence="7" id="KW-0274">FAD</keyword>
<keyword evidence="9" id="KW-0560">Oxidoreductase</keyword>